<evidence type="ECO:0000313" key="3">
    <source>
        <dbReference type="Proteomes" id="UP000037210"/>
    </source>
</evidence>
<reference evidence="2 3" key="1">
    <citation type="submission" date="2015-06" db="EMBL/GenBank/DDBJ databases">
        <title>New insights into the roles of widespread benthic archaea in carbon and nitrogen cycling.</title>
        <authorList>
            <person name="Lazar C.S."/>
            <person name="Baker B.J."/>
            <person name="Seitz K.W."/>
            <person name="Hyde A.S."/>
            <person name="Dick G.J."/>
            <person name="Hinrichs K.-U."/>
            <person name="Teske A.P."/>
        </authorList>
    </citation>
    <scope>NUCLEOTIDE SEQUENCE [LARGE SCALE GENOMIC DNA]</scope>
    <source>
        <strain evidence="2">DG-45</strain>
    </source>
</reference>
<organism evidence="2 3">
    <name type="scientific">miscellaneous Crenarchaeota group-15 archaeon DG-45</name>
    <dbReference type="NCBI Taxonomy" id="1685127"/>
    <lineage>
        <taxon>Archaea</taxon>
        <taxon>Candidatus Bathyarchaeota</taxon>
        <taxon>MCG-15</taxon>
    </lineage>
</organism>
<comment type="caution">
    <text evidence="2">The sequence shown here is derived from an EMBL/GenBank/DDBJ whole genome shotgun (WGS) entry which is preliminary data.</text>
</comment>
<keyword evidence="1" id="KW-0812">Transmembrane</keyword>
<dbReference type="Proteomes" id="UP000037210">
    <property type="component" value="Unassembled WGS sequence"/>
</dbReference>
<gene>
    <name evidence="2" type="ORF">AC482_03520</name>
</gene>
<dbReference type="AlphaFoldDB" id="A0A0M0BQ64"/>
<evidence type="ECO:0000313" key="2">
    <source>
        <dbReference type="EMBL" id="KON30579.1"/>
    </source>
</evidence>
<name>A0A0M0BQ64_9ARCH</name>
<feature type="transmembrane region" description="Helical" evidence="1">
    <location>
        <begin position="72"/>
        <end position="92"/>
    </location>
</feature>
<accession>A0A0M0BQ64</accession>
<feature type="transmembrane region" description="Helical" evidence="1">
    <location>
        <begin position="131"/>
        <end position="151"/>
    </location>
</feature>
<dbReference type="EMBL" id="LFWZ01000027">
    <property type="protein sequence ID" value="KON30579.1"/>
    <property type="molecule type" value="Genomic_DNA"/>
</dbReference>
<sequence length="204" mass="23226">MSLLKRREVSIAIFVLSLLVILFAEYTGVGRDVSSQIMIAVTMIVNFTLVLGFYNLFGHHIRIINRKNMPDMYYSVIFIATFLIYTGLQYFWPSGYDWTVSMVFTPLMMSVTMLEFTFLTMLWRGARVRNVFALIVIVSAAIIMIQQSILGNQIRPLWNLGNWILNVPNKGVTRGITILAGVGIVLTLVRALLGYERSYLGEVR</sequence>
<feature type="transmembrane region" description="Helical" evidence="1">
    <location>
        <begin position="34"/>
        <end position="57"/>
    </location>
</feature>
<protein>
    <submittedName>
        <fullName evidence="2">Uncharacterized protein</fullName>
    </submittedName>
</protein>
<keyword evidence="1" id="KW-1133">Transmembrane helix</keyword>
<keyword evidence="1" id="KW-0472">Membrane</keyword>
<feature type="transmembrane region" description="Helical" evidence="1">
    <location>
        <begin position="171"/>
        <end position="193"/>
    </location>
</feature>
<evidence type="ECO:0000256" key="1">
    <source>
        <dbReference type="SAM" id="Phobius"/>
    </source>
</evidence>
<proteinExistence type="predicted"/>
<feature type="transmembrane region" description="Helical" evidence="1">
    <location>
        <begin position="98"/>
        <end position="119"/>
    </location>
</feature>